<dbReference type="NCBIfam" id="NF040861">
    <property type="entry name" value="pufA_517_ASD"/>
    <property type="match status" value="1"/>
</dbReference>
<dbReference type="SUPFAM" id="SSF56918">
    <property type="entry name" value="Light-harvesting complex subunits"/>
    <property type="match status" value="1"/>
</dbReference>
<dbReference type="Proteomes" id="UP000502699">
    <property type="component" value="Chromosome"/>
</dbReference>
<keyword evidence="6 14" id="KW-0812">Transmembrane</keyword>
<protein>
    <submittedName>
        <fullName evidence="16">Light-harvesting protein</fullName>
    </submittedName>
</protein>
<evidence type="ECO:0000256" key="7">
    <source>
        <dbReference type="ARBA" id="ARBA00022723"/>
    </source>
</evidence>
<gene>
    <name evidence="16" type="ORF">GWK36_12620</name>
</gene>
<dbReference type="Gene3D" id="4.10.220.20">
    <property type="entry name" value="Light-harvesting complex"/>
    <property type="match status" value="1"/>
</dbReference>
<comment type="subcellular location">
    <subcellularLocation>
        <location evidence="2">Cell membrane</location>
        <topology evidence="2">Single-pass type II membrane protein</topology>
    </subcellularLocation>
</comment>
<feature type="transmembrane region" description="Helical" evidence="14">
    <location>
        <begin position="12"/>
        <end position="32"/>
    </location>
</feature>
<evidence type="ECO:0000313" key="17">
    <source>
        <dbReference type="Proteomes" id="UP000502699"/>
    </source>
</evidence>
<sequence length="62" mass="7099">MWKIWLLLDPRRTLVALFSFLTVLGLLIHMIVLSTDLNWLDDGIPVSYQKVGAQINAKKFGQ</sequence>
<organism evidence="16 17">
    <name type="scientific">Caldichromatium japonicum</name>
    <dbReference type="NCBI Taxonomy" id="2699430"/>
    <lineage>
        <taxon>Bacteria</taxon>
        <taxon>Pseudomonadati</taxon>
        <taxon>Pseudomonadota</taxon>
        <taxon>Gammaproteobacteria</taxon>
        <taxon>Chromatiales</taxon>
        <taxon>Chromatiaceae</taxon>
        <taxon>Caldichromatium</taxon>
    </lineage>
</organism>
<evidence type="ECO:0000256" key="1">
    <source>
        <dbReference type="ARBA" id="ARBA00002455"/>
    </source>
</evidence>
<keyword evidence="13" id="KW-0437">Light-harvesting polypeptide</keyword>
<proteinExistence type="predicted"/>
<evidence type="ECO:0000256" key="5">
    <source>
        <dbReference type="ARBA" id="ARBA00022549"/>
    </source>
</evidence>
<evidence type="ECO:0000256" key="3">
    <source>
        <dbReference type="ARBA" id="ARBA00022475"/>
    </source>
</evidence>
<dbReference type="GO" id="GO:0005886">
    <property type="term" value="C:plasma membrane"/>
    <property type="evidence" value="ECO:0007669"/>
    <property type="project" value="UniProtKB-SubCell"/>
</dbReference>
<dbReference type="GO" id="GO:0042314">
    <property type="term" value="F:bacteriochlorophyll binding"/>
    <property type="evidence" value="ECO:0007669"/>
    <property type="project" value="UniProtKB-KW"/>
</dbReference>
<dbReference type="InterPro" id="IPR018332">
    <property type="entry name" value="Antenna_alpha"/>
</dbReference>
<evidence type="ECO:0000256" key="2">
    <source>
        <dbReference type="ARBA" id="ARBA00004401"/>
    </source>
</evidence>
<evidence type="ECO:0000256" key="14">
    <source>
        <dbReference type="SAM" id="Phobius"/>
    </source>
</evidence>
<keyword evidence="10 14" id="KW-1133">Transmembrane helix</keyword>
<dbReference type="GO" id="GO:0019684">
    <property type="term" value="P:photosynthesis, light reaction"/>
    <property type="evidence" value="ECO:0007669"/>
    <property type="project" value="InterPro"/>
</dbReference>
<evidence type="ECO:0000256" key="12">
    <source>
        <dbReference type="ARBA" id="ARBA00023136"/>
    </source>
</evidence>
<keyword evidence="12 14" id="KW-0472">Membrane</keyword>
<feature type="domain" description="Antenna complex alpha/beta subunit" evidence="15">
    <location>
        <begin position="1"/>
        <end position="40"/>
    </location>
</feature>
<dbReference type="Pfam" id="PF00556">
    <property type="entry name" value="LHC"/>
    <property type="match status" value="1"/>
</dbReference>
<dbReference type="InterPro" id="IPR035889">
    <property type="entry name" value="Light-harvesting_complex"/>
</dbReference>
<evidence type="ECO:0000256" key="4">
    <source>
        <dbReference type="ARBA" id="ARBA00022494"/>
    </source>
</evidence>
<keyword evidence="3" id="KW-1003">Cell membrane</keyword>
<dbReference type="GO" id="GO:0046872">
    <property type="term" value="F:metal ion binding"/>
    <property type="evidence" value="ECO:0007669"/>
    <property type="project" value="UniProtKB-KW"/>
</dbReference>
<keyword evidence="9" id="KW-0076">Bacteriochlorophyll</keyword>
<comment type="function">
    <text evidence="1">Antenna complexes are light-harvesting systems, which transfer the excitation energy to the reaction centers.</text>
</comment>
<evidence type="ECO:0000259" key="15">
    <source>
        <dbReference type="Pfam" id="PF00556"/>
    </source>
</evidence>
<keyword evidence="11" id="KW-0157">Chromophore</keyword>
<dbReference type="PROSITE" id="PS00968">
    <property type="entry name" value="ANTENNA_COMP_ALPHA"/>
    <property type="match status" value="1"/>
</dbReference>
<evidence type="ECO:0000256" key="9">
    <source>
        <dbReference type="ARBA" id="ARBA00022956"/>
    </source>
</evidence>
<name>A0A6G7VHA5_9GAMM</name>
<keyword evidence="5" id="KW-0042">Antenna complex</keyword>
<dbReference type="KEGG" id="cjap:GWK36_12620"/>
<keyword evidence="8" id="KW-0460">Magnesium</keyword>
<evidence type="ECO:0000256" key="10">
    <source>
        <dbReference type="ARBA" id="ARBA00022989"/>
    </source>
</evidence>
<dbReference type="AlphaFoldDB" id="A0A6G7VHA5"/>
<keyword evidence="4" id="KW-0148">Chlorophyll</keyword>
<evidence type="ECO:0000313" key="16">
    <source>
        <dbReference type="EMBL" id="QIK39245.1"/>
    </source>
</evidence>
<evidence type="ECO:0000256" key="8">
    <source>
        <dbReference type="ARBA" id="ARBA00022842"/>
    </source>
</evidence>
<evidence type="ECO:0000256" key="6">
    <source>
        <dbReference type="ARBA" id="ARBA00022692"/>
    </source>
</evidence>
<evidence type="ECO:0000256" key="11">
    <source>
        <dbReference type="ARBA" id="ARBA00022991"/>
    </source>
</evidence>
<dbReference type="GO" id="GO:0019866">
    <property type="term" value="C:organelle inner membrane"/>
    <property type="evidence" value="ECO:0007669"/>
    <property type="project" value="InterPro"/>
</dbReference>
<keyword evidence="17" id="KW-1185">Reference proteome</keyword>
<dbReference type="PRINTS" id="PR00673">
    <property type="entry name" value="LIGHTHARVSTA"/>
</dbReference>
<dbReference type="EMBL" id="CP048029">
    <property type="protein sequence ID" value="QIK39245.1"/>
    <property type="molecule type" value="Genomic_DNA"/>
</dbReference>
<dbReference type="InterPro" id="IPR000066">
    <property type="entry name" value="Antenna_a/b"/>
</dbReference>
<dbReference type="InterPro" id="IPR002361">
    <property type="entry name" value="Antenna_alpha_CS"/>
</dbReference>
<keyword evidence="7" id="KW-0479">Metal-binding</keyword>
<accession>A0A6G7VHA5</accession>
<reference evidence="17" key="1">
    <citation type="submission" date="2020-01" db="EMBL/GenBank/DDBJ databases">
        <title>Caldichromatium gen. nov., sp. nov., a thermophilic purple sulfur bacterium member of the family Chromatiaceae isolated from Nakabusa hot spring, Japan.</title>
        <authorList>
            <person name="Saini M.K."/>
            <person name="Hanada S."/>
            <person name="Tank M."/>
        </authorList>
    </citation>
    <scope>NUCLEOTIDE SEQUENCE [LARGE SCALE GENOMIC DNA]</scope>
    <source>
        <strain evidence="17">No.7</strain>
    </source>
</reference>
<dbReference type="GO" id="GO:0030077">
    <property type="term" value="C:plasma membrane light-harvesting complex"/>
    <property type="evidence" value="ECO:0007669"/>
    <property type="project" value="InterPro"/>
</dbReference>
<evidence type="ECO:0000256" key="13">
    <source>
        <dbReference type="ARBA" id="ARBA00023243"/>
    </source>
</evidence>